<feature type="region of interest" description="Disordered" evidence="5">
    <location>
        <begin position="567"/>
        <end position="587"/>
    </location>
</feature>
<evidence type="ECO:0000256" key="2">
    <source>
        <dbReference type="ARBA" id="ARBA00022692"/>
    </source>
</evidence>
<feature type="region of interest" description="Disordered" evidence="5">
    <location>
        <begin position="1"/>
        <end position="34"/>
    </location>
</feature>
<dbReference type="PROSITE" id="PS50850">
    <property type="entry name" value="MFS"/>
    <property type="match status" value="1"/>
</dbReference>
<dbReference type="GO" id="GO:0005886">
    <property type="term" value="C:plasma membrane"/>
    <property type="evidence" value="ECO:0007669"/>
    <property type="project" value="TreeGrafter"/>
</dbReference>
<feature type="transmembrane region" description="Helical" evidence="6">
    <location>
        <begin position="419"/>
        <end position="439"/>
    </location>
</feature>
<dbReference type="SUPFAM" id="SSF103473">
    <property type="entry name" value="MFS general substrate transporter"/>
    <property type="match status" value="1"/>
</dbReference>
<feature type="transmembrane region" description="Helical" evidence="6">
    <location>
        <begin position="69"/>
        <end position="94"/>
    </location>
</feature>
<keyword evidence="4 6" id="KW-0472">Membrane</keyword>
<feature type="transmembrane region" description="Helical" evidence="6">
    <location>
        <begin position="106"/>
        <end position="131"/>
    </location>
</feature>
<dbReference type="InterPro" id="IPR011701">
    <property type="entry name" value="MFS"/>
</dbReference>
<dbReference type="AlphaFoldDB" id="A0A5C5FVC4"/>
<feature type="transmembrane region" description="Helical" evidence="6">
    <location>
        <begin position="397"/>
        <end position="413"/>
    </location>
</feature>
<evidence type="ECO:0000259" key="7">
    <source>
        <dbReference type="PROSITE" id="PS50850"/>
    </source>
</evidence>
<proteinExistence type="predicted"/>
<sequence length="587" mass="62734">MSSTSPDSLTPPEKGSPLHSTHSTHSTRSTHSTQVATVQYKAVAEDASVTPAQEGEGGKPQTRPKDARFWLIFATLCCCCFLSAMDLTAVSTALPSIAAEFESAEFSWVGSAYALTSTALVPWTGGLAAIFGRRAIMIVAILLFALGSALTGAAQSMAMVIGGRSVQGVGGGAILTMVEVIVCDLVPLAERGNYFGIIGAVWALASTLGPPIGGALASAGAWRWLFYLNLPLSGIALILTIFFMKIKSPKLTMEQKLEKMDYYNIIFVAAATSTILGLTWGGSTYSWSSFRVLVPLILGLLGMIAFVLIERSYVKHPTVPFDILVHRNALLGYLTTFLHAVAMLGVVYYLPTYFQMRGYSAVESGVKIFSISFTIAPFAIIMGASVTITGHYWLQNPLGWALVTIGFGLMSLIEYDSGPAMWAAFPVIVGVGLGLLYTGTQFPILAPLKPSQQPYAITFYGFVRAFGQTVGITIGSTVFANQLGGRLPEAFAAQYGGEVTGDAAYALIPQIKMLAEPVRSEVQDAFAQTLVVLWQVLIGIGGLGFLLSLGLQNLPLTWETDEENFGIEEKVKDRSSSGSEEEKVGDQ</sequence>
<reference evidence="8 9" key="1">
    <citation type="submission" date="2019-03" db="EMBL/GenBank/DDBJ databases">
        <title>Rhodosporidium diobovatum UCD-FST 08-225 genome sequencing, assembly, and annotation.</title>
        <authorList>
            <person name="Fakankun I.U."/>
            <person name="Fristensky B."/>
            <person name="Levin D.B."/>
        </authorList>
    </citation>
    <scope>NUCLEOTIDE SEQUENCE [LARGE SCALE GENOMIC DNA]</scope>
    <source>
        <strain evidence="8 9">UCD-FST 08-225</strain>
    </source>
</reference>
<evidence type="ECO:0000256" key="6">
    <source>
        <dbReference type="SAM" id="Phobius"/>
    </source>
</evidence>
<dbReference type="GO" id="GO:0022857">
    <property type="term" value="F:transmembrane transporter activity"/>
    <property type="evidence" value="ECO:0007669"/>
    <property type="project" value="InterPro"/>
</dbReference>
<feature type="domain" description="Major facilitator superfamily (MFS) profile" evidence="7">
    <location>
        <begin position="72"/>
        <end position="521"/>
    </location>
</feature>
<dbReference type="InterPro" id="IPR036259">
    <property type="entry name" value="MFS_trans_sf"/>
</dbReference>
<dbReference type="OrthoDB" id="3437016at2759"/>
<feature type="transmembrane region" description="Helical" evidence="6">
    <location>
        <begin position="289"/>
        <end position="309"/>
    </location>
</feature>
<evidence type="ECO:0000256" key="4">
    <source>
        <dbReference type="ARBA" id="ARBA00023136"/>
    </source>
</evidence>
<feature type="transmembrane region" description="Helical" evidence="6">
    <location>
        <begin position="265"/>
        <end position="283"/>
    </location>
</feature>
<dbReference type="PANTHER" id="PTHR23501:SF102">
    <property type="entry name" value="DRUG TRANSPORTER, PUTATIVE (AFU_ORTHOLOGUE AFUA_3G08530)-RELATED"/>
    <property type="match status" value="1"/>
</dbReference>
<evidence type="ECO:0000313" key="8">
    <source>
        <dbReference type="EMBL" id="TNY20788.1"/>
    </source>
</evidence>
<dbReference type="Pfam" id="PF07690">
    <property type="entry name" value="MFS_1"/>
    <property type="match status" value="1"/>
</dbReference>
<evidence type="ECO:0000313" key="9">
    <source>
        <dbReference type="Proteomes" id="UP000311382"/>
    </source>
</evidence>
<dbReference type="CDD" id="cd17502">
    <property type="entry name" value="MFS_Azr1_MDR_like"/>
    <property type="match status" value="1"/>
</dbReference>
<protein>
    <submittedName>
        <fullName evidence="8">Major facilitator superfamily domain-containing protein</fullName>
    </submittedName>
</protein>
<dbReference type="STRING" id="5288.A0A5C5FVC4"/>
<feature type="transmembrane region" description="Helical" evidence="6">
    <location>
        <begin position="529"/>
        <end position="551"/>
    </location>
</feature>
<organism evidence="8 9">
    <name type="scientific">Rhodotorula diobovata</name>
    <dbReference type="NCBI Taxonomy" id="5288"/>
    <lineage>
        <taxon>Eukaryota</taxon>
        <taxon>Fungi</taxon>
        <taxon>Dikarya</taxon>
        <taxon>Basidiomycota</taxon>
        <taxon>Pucciniomycotina</taxon>
        <taxon>Microbotryomycetes</taxon>
        <taxon>Sporidiobolales</taxon>
        <taxon>Sporidiobolaceae</taxon>
        <taxon>Rhodotorula</taxon>
    </lineage>
</organism>
<keyword evidence="9" id="KW-1185">Reference proteome</keyword>
<dbReference type="Gene3D" id="1.20.1250.20">
    <property type="entry name" value="MFS general substrate transporter like domains"/>
    <property type="match status" value="2"/>
</dbReference>
<feature type="transmembrane region" description="Helical" evidence="6">
    <location>
        <begin position="138"/>
        <end position="162"/>
    </location>
</feature>
<feature type="transmembrane region" description="Helical" evidence="6">
    <location>
        <begin position="168"/>
        <end position="187"/>
    </location>
</feature>
<gene>
    <name evidence="8" type="ORF">DMC30DRAFT_396860</name>
</gene>
<evidence type="ECO:0000256" key="1">
    <source>
        <dbReference type="ARBA" id="ARBA00004141"/>
    </source>
</evidence>
<dbReference type="InterPro" id="IPR020846">
    <property type="entry name" value="MFS_dom"/>
</dbReference>
<comment type="subcellular location">
    <subcellularLocation>
        <location evidence="1">Membrane</location>
        <topology evidence="1">Multi-pass membrane protein</topology>
    </subcellularLocation>
</comment>
<dbReference type="PANTHER" id="PTHR23501">
    <property type="entry name" value="MAJOR FACILITATOR SUPERFAMILY"/>
    <property type="match status" value="1"/>
</dbReference>
<accession>A0A5C5FVC4</accession>
<feature type="transmembrane region" description="Helical" evidence="6">
    <location>
        <begin position="194"/>
        <end position="212"/>
    </location>
</feature>
<keyword evidence="3 6" id="KW-1133">Transmembrane helix</keyword>
<comment type="caution">
    <text evidence="8">The sequence shown here is derived from an EMBL/GenBank/DDBJ whole genome shotgun (WGS) entry which is preliminary data.</text>
</comment>
<evidence type="ECO:0000256" key="3">
    <source>
        <dbReference type="ARBA" id="ARBA00022989"/>
    </source>
</evidence>
<dbReference type="Proteomes" id="UP000311382">
    <property type="component" value="Unassembled WGS sequence"/>
</dbReference>
<dbReference type="PRINTS" id="PR01036">
    <property type="entry name" value="TCRTETB"/>
</dbReference>
<evidence type="ECO:0000256" key="5">
    <source>
        <dbReference type="SAM" id="MobiDB-lite"/>
    </source>
</evidence>
<keyword evidence="2 6" id="KW-0812">Transmembrane</keyword>
<dbReference type="EMBL" id="SOZI01000058">
    <property type="protein sequence ID" value="TNY20788.1"/>
    <property type="molecule type" value="Genomic_DNA"/>
</dbReference>
<feature type="transmembrane region" description="Helical" evidence="6">
    <location>
        <begin position="370"/>
        <end position="390"/>
    </location>
</feature>
<feature type="compositionally biased region" description="Low complexity" evidence="5">
    <location>
        <begin position="19"/>
        <end position="33"/>
    </location>
</feature>
<feature type="transmembrane region" description="Helical" evidence="6">
    <location>
        <begin position="224"/>
        <end position="244"/>
    </location>
</feature>
<name>A0A5C5FVC4_9BASI</name>
<feature type="transmembrane region" description="Helical" evidence="6">
    <location>
        <begin position="330"/>
        <end position="350"/>
    </location>
</feature>